<reference evidence="2" key="2">
    <citation type="submission" date="2021-03" db="UniProtKB">
        <authorList>
            <consortium name="EnsemblPlants"/>
        </authorList>
    </citation>
    <scope>IDENTIFICATION</scope>
</reference>
<organism evidence="2 3">
    <name type="scientific">Cannabis sativa</name>
    <name type="common">Hemp</name>
    <name type="synonym">Marijuana</name>
    <dbReference type="NCBI Taxonomy" id="3483"/>
    <lineage>
        <taxon>Eukaryota</taxon>
        <taxon>Viridiplantae</taxon>
        <taxon>Streptophyta</taxon>
        <taxon>Embryophyta</taxon>
        <taxon>Tracheophyta</taxon>
        <taxon>Spermatophyta</taxon>
        <taxon>Magnoliopsida</taxon>
        <taxon>eudicotyledons</taxon>
        <taxon>Gunneridae</taxon>
        <taxon>Pentapetalae</taxon>
        <taxon>rosids</taxon>
        <taxon>fabids</taxon>
        <taxon>Rosales</taxon>
        <taxon>Cannabaceae</taxon>
        <taxon>Cannabis</taxon>
    </lineage>
</organism>
<reference evidence="2" key="1">
    <citation type="submission" date="2018-11" db="EMBL/GenBank/DDBJ databases">
        <authorList>
            <person name="Grassa J C."/>
        </authorList>
    </citation>
    <scope>NUCLEOTIDE SEQUENCE [LARGE SCALE GENOMIC DNA]</scope>
</reference>
<dbReference type="AlphaFoldDB" id="A0A803P1L3"/>
<feature type="compositionally biased region" description="Polar residues" evidence="1">
    <location>
        <begin position="22"/>
        <end position="38"/>
    </location>
</feature>
<evidence type="ECO:0000256" key="1">
    <source>
        <dbReference type="SAM" id="MobiDB-lite"/>
    </source>
</evidence>
<protein>
    <submittedName>
        <fullName evidence="2">Uncharacterized protein</fullName>
    </submittedName>
</protein>
<feature type="compositionally biased region" description="Basic and acidic residues" evidence="1">
    <location>
        <begin position="1"/>
        <end position="10"/>
    </location>
</feature>
<dbReference type="EMBL" id="UZAU01000117">
    <property type="status" value="NOT_ANNOTATED_CDS"/>
    <property type="molecule type" value="Genomic_DNA"/>
</dbReference>
<proteinExistence type="predicted"/>
<feature type="region of interest" description="Disordered" evidence="1">
    <location>
        <begin position="1"/>
        <end position="49"/>
    </location>
</feature>
<dbReference type="Proteomes" id="UP000596661">
    <property type="component" value="Chromosome 2"/>
</dbReference>
<evidence type="ECO:0000313" key="2">
    <source>
        <dbReference type="EnsemblPlants" id="cds.evm.model.02.561"/>
    </source>
</evidence>
<dbReference type="EnsemblPlants" id="evm.model.02.561">
    <property type="protein sequence ID" value="cds.evm.model.02.561"/>
    <property type="gene ID" value="evm.TU.02.561"/>
</dbReference>
<evidence type="ECO:0000313" key="3">
    <source>
        <dbReference type="Proteomes" id="UP000596661"/>
    </source>
</evidence>
<name>A0A803P1L3_CANSA</name>
<sequence length="150" mass="16427">MPIHKVDSPVRHATSPVFVPSQKRSSNDGQAMWRSSSLRGAGEDVNNLPMDQAKPLETIPKIINYGHNQARVLPIGEIPTQNQQADATTSLVGSNIQDLVAAAVENGVRDQVRNHRAPKGRKTLDSHCTQPGLPVGIIDHHVKIPYPRRL</sequence>
<accession>A0A803P1L3</accession>
<keyword evidence="3" id="KW-1185">Reference proteome</keyword>
<dbReference type="Gramene" id="evm.model.02.561">
    <property type="protein sequence ID" value="cds.evm.model.02.561"/>
    <property type="gene ID" value="evm.TU.02.561"/>
</dbReference>